<evidence type="ECO:0000313" key="1">
    <source>
        <dbReference type="EMBL" id="WAW15628.1"/>
    </source>
</evidence>
<keyword evidence="2" id="KW-1185">Reference proteome</keyword>
<proteinExistence type="predicted"/>
<gene>
    <name evidence="1" type="ORF">O0R46_04050</name>
</gene>
<protein>
    <submittedName>
        <fullName evidence="1">DUF3866 family protein</fullName>
    </submittedName>
</protein>
<dbReference type="Pfam" id="PF12982">
    <property type="entry name" value="DUF3866"/>
    <property type="match status" value="1"/>
</dbReference>
<name>A0ABY7JQJ3_9FIRM</name>
<organism evidence="1 2">
    <name type="scientific">Peptostreptococcus equinus</name>
    <dbReference type="NCBI Taxonomy" id="3003601"/>
    <lineage>
        <taxon>Bacteria</taxon>
        <taxon>Bacillati</taxon>
        <taxon>Bacillota</taxon>
        <taxon>Clostridia</taxon>
        <taxon>Peptostreptococcales</taxon>
        <taxon>Peptostreptococcaceae</taxon>
        <taxon>Peptostreptococcus</taxon>
    </lineage>
</organism>
<reference evidence="1" key="1">
    <citation type="submission" date="2022-12" db="EMBL/GenBank/DDBJ databases">
        <title>Peptostreptococcus.</title>
        <authorList>
            <person name="Lee S.H."/>
        </authorList>
    </citation>
    <scope>NUCLEOTIDE SEQUENCE</scope>
    <source>
        <strain evidence="1">CBA3647</strain>
    </source>
</reference>
<dbReference type="Proteomes" id="UP001164187">
    <property type="component" value="Chromosome"/>
</dbReference>
<dbReference type="EMBL" id="CP114052">
    <property type="protein sequence ID" value="WAW15628.1"/>
    <property type="molecule type" value="Genomic_DNA"/>
</dbReference>
<dbReference type="RefSeq" id="WP_269312303.1">
    <property type="nucleotide sequence ID" value="NZ_CP114052.1"/>
</dbReference>
<evidence type="ECO:0000313" key="2">
    <source>
        <dbReference type="Proteomes" id="UP001164187"/>
    </source>
</evidence>
<dbReference type="InterPro" id="IPR024479">
    <property type="entry name" value="DUF3866"/>
</dbReference>
<sequence>MLSKKPGKVIRIKSENDQIQDLIVEVEGKEYRAYNYIGLTGLAKIGDNLILNTTAVELSLGTGGSHFVILNEDNKTSKYHDGGHIMKMRYTPIQIKVDAVEEQGSPYHDIINKFETLDGMPVAIGALHSILQPFSATYKKINPDKKLVYIMTDSAALPISFSKNVENLKKIGLIDNTITYGSAFGGDYECINIYTALITAKEICKADCVLVAMGPGIAGTGTKYGFSGIDQATIIDAVDILGGQSFFIPRISFADARQRHQGISHHSLTILGQIANRKTKIVFNSLYEKEKLDIIKNQIKINFIDKKHEIYFEEYVDTKNDLDKYSLKVSTMGRKFEEDQEFFEAASVVAYFISK</sequence>
<accession>A0ABY7JQJ3</accession>